<name>Q6SHQ3_9BACT</name>
<dbReference type="CDD" id="cd02513">
    <property type="entry name" value="CMP-NeuAc_Synthase"/>
    <property type="match status" value="1"/>
</dbReference>
<dbReference type="InterPro" id="IPR029044">
    <property type="entry name" value="Nucleotide-diphossugar_trans"/>
</dbReference>
<dbReference type="SUPFAM" id="SSF53448">
    <property type="entry name" value="Nucleotide-diphospho-sugar transferases"/>
    <property type="match status" value="1"/>
</dbReference>
<dbReference type="InterPro" id="IPR003329">
    <property type="entry name" value="Cytidylyl_trans"/>
</dbReference>
<gene>
    <name evidence="1" type="ORF">MBMO_EBAC750-11E01.11</name>
</gene>
<dbReference type="PANTHER" id="PTHR21485">
    <property type="entry name" value="HAD SUPERFAMILY MEMBERS CMAS AND KDSC"/>
    <property type="match status" value="1"/>
</dbReference>
<dbReference type="Gene3D" id="3.90.550.10">
    <property type="entry name" value="Spore Coat Polysaccharide Biosynthesis Protein SpsA, Chain A"/>
    <property type="match status" value="1"/>
</dbReference>
<dbReference type="GO" id="GO:0008781">
    <property type="term" value="F:N-acylneuraminate cytidylyltransferase activity"/>
    <property type="evidence" value="ECO:0007669"/>
    <property type="project" value="TreeGrafter"/>
</dbReference>
<protein>
    <submittedName>
        <fullName evidence="1">CMP-NeuNAc synthetase family protein</fullName>
    </submittedName>
</protein>
<reference evidence="1" key="2">
    <citation type="submission" date="2003-12" db="EMBL/GenBank/DDBJ databases">
        <title>Monterey Bay Coastal Ocean Microbial Observatory environmental clone sequencing.</title>
        <authorList>
            <person name="DeLong E.F."/>
        </authorList>
    </citation>
    <scope>NUCLEOTIDE SEQUENCE</scope>
</reference>
<accession>Q6SHQ3</accession>
<evidence type="ECO:0000313" key="1">
    <source>
        <dbReference type="EMBL" id="AAR37568.1"/>
    </source>
</evidence>
<dbReference type="EMBL" id="AY458633">
    <property type="protein sequence ID" value="AAR37568.1"/>
    <property type="molecule type" value="Genomic_DNA"/>
</dbReference>
<reference evidence="1" key="1">
    <citation type="submission" date="2003-11" db="EMBL/GenBank/DDBJ databases">
        <authorList>
            <person name="Heidelberg J.F."/>
            <person name="Eisen J.A."/>
            <person name="Nelson W.C."/>
            <person name="DeLong E.F."/>
        </authorList>
    </citation>
    <scope>NUCLEOTIDE SEQUENCE</scope>
</reference>
<sequence length="219" mass="25423">MNICALIATRKASNRIKNKSIKKFDGSNLTIIKINQALNVKKFKNIYFSSDITELNNYAQKKGLILIKRSKKHLGKSTISDFSAFLAKNVKENHICYLINTCPLLKVSTIEKAIKTYKKLDFSEFESLNTFELVKDFLWNEIEPINYKLGQQPMSQNLSGIFKFNPAISIISKKLMIKYNNVIGKKPYKIFIKKPESLDIDTIYDFKLSELYYKKRKII</sequence>
<dbReference type="AlphaFoldDB" id="Q6SHQ3"/>
<proteinExistence type="predicted"/>
<dbReference type="PANTHER" id="PTHR21485:SF3">
    <property type="entry name" value="N-ACYLNEURAMINATE CYTIDYLYLTRANSFERASE"/>
    <property type="match status" value="1"/>
</dbReference>
<dbReference type="InterPro" id="IPR050793">
    <property type="entry name" value="CMP-NeuNAc_synthase"/>
</dbReference>
<dbReference type="Pfam" id="PF02348">
    <property type="entry name" value="CTP_transf_3"/>
    <property type="match status" value="1"/>
</dbReference>
<organism evidence="1">
    <name type="scientific">uncultured marine bacterium 313</name>
    <dbReference type="NCBI Taxonomy" id="257386"/>
    <lineage>
        <taxon>Bacteria</taxon>
        <taxon>environmental samples</taxon>
    </lineage>
</organism>